<keyword evidence="2" id="KW-0808">Transferase</keyword>
<comment type="similarity">
    <text evidence="1 2">Belongs to the fructosamine kinase family.</text>
</comment>
<comment type="caution">
    <text evidence="3">The sequence shown here is derived from an EMBL/GenBank/DDBJ whole genome shotgun (WGS) entry which is preliminary data.</text>
</comment>
<keyword evidence="2 3" id="KW-0418">Kinase</keyword>
<sequence>MANAFFPQFTLAMFPDAFLPELLDDLLPVGSRCRFVAREKLAGGCISDAERLTIEHPDDRDGSSRRVLFWKKNNVGFLENFRCEANGLQNLRDAGIIRTPAVLGLGVSGGQSHLLLEFIERGRSGIDYQRFGDSLAQHHLATAGDSIGWPTDNFLGSTVQPNRWTSDTGSWPDFFASRRIEHQTRMASDAGLLDTTLKKDLGDIIRGMDQWLAGREDLSSLLHGDLWSGNFWSDPDGAPVWIDPAVYRGCREAEFGMIELFGGCPGVFHEAYLARWPLPDGWRRRVDIYVLYHLLNHLNLFGTSYLQSCRARTAAILRST</sequence>
<evidence type="ECO:0000313" key="3">
    <source>
        <dbReference type="EMBL" id="MCM2372026.1"/>
    </source>
</evidence>
<dbReference type="InterPro" id="IPR011009">
    <property type="entry name" value="Kinase-like_dom_sf"/>
</dbReference>
<dbReference type="PIRSF" id="PIRSF006221">
    <property type="entry name" value="Ketosamine-3-kinase"/>
    <property type="match status" value="1"/>
</dbReference>
<gene>
    <name evidence="3" type="ORF">NB063_15580</name>
</gene>
<dbReference type="EMBL" id="JAMQBK010000039">
    <property type="protein sequence ID" value="MCM2372026.1"/>
    <property type="molecule type" value="Genomic_DNA"/>
</dbReference>
<dbReference type="GO" id="GO:0016301">
    <property type="term" value="F:kinase activity"/>
    <property type="evidence" value="ECO:0007669"/>
    <property type="project" value="UniProtKB-KW"/>
</dbReference>
<organism evidence="3 4">
    <name type="scientific">Aporhodopirellula aestuarii</name>
    <dbReference type="NCBI Taxonomy" id="2950107"/>
    <lineage>
        <taxon>Bacteria</taxon>
        <taxon>Pseudomonadati</taxon>
        <taxon>Planctomycetota</taxon>
        <taxon>Planctomycetia</taxon>
        <taxon>Pirellulales</taxon>
        <taxon>Pirellulaceae</taxon>
        <taxon>Aporhodopirellula</taxon>
    </lineage>
</organism>
<keyword evidence="4" id="KW-1185">Reference proteome</keyword>
<dbReference type="Gene3D" id="3.30.200.20">
    <property type="entry name" value="Phosphorylase Kinase, domain 1"/>
    <property type="match status" value="1"/>
</dbReference>
<dbReference type="Pfam" id="PF03881">
    <property type="entry name" value="Fructosamin_kin"/>
    <property type="match status" value="1"/>
</dbReference>
<dbReference type="RefSeq" id="WP_250929653.1">
    <property type="nucleotide sequence ID" value="NZ_JAMQBK010000039.1"/>
</dbReference>
<evidence type="ECO:0000256" key="2">
    <source>
        <dbReference type="PIRNR" id="PIRNR006221"/>
    </source>
</evidence>
<dbReference type="InterPro" id="IPR016477">
    <property type="entry name" value="Fructo-/Ketosamine-3-kinase"/>
</dbReference>
<proteinExistence type="inferred from homology"/>
<evidence type="ECO:0000313" key="4">
    <source>
        <dbReference type="Proteomes" id="UP001202961"/>
    </source>
</evidence>
<evidence type="ECO:0000256" key="1">
    <source>
        <dbReference type="ARBA" id="ARBA00009460"/>
    </source>
</evidence>
<dbReference type="PANTHER" id="PTHR12149:SF8">
    <property type="entry name" value="PROTEIN-RIBULOSAMINE 3-KINASE"/>
    <property type="match status" value="1"/>
</dbReference>
<dbReference type="PANTHER" id="PTHR12149">
    <property type="entry name" value="FRUCTOSAMINE 3 KINASE-RELATED PROTEIN"/>
    <property type="match status" value="1"/>
</dbReference>
<protein>
    <submittedName>
        <fullName evidence="3">Fructosamine kinase family protein</fullName>
    </submittedName>
</protein>
<reference evidence="3 4" key="1">
    <citation type="journal article" date="2022" name="Syst. Appl. Microbiol.">
        <title>Rhodopirellula aestuarii sp. nov., a novel member of the genus Rhodopirellula isolated from brackish sediments collected in the Tagus River estuary, Portugal.</title>
        <authorList>
            <person name="Vitorino I.R."/>
            <person name="Klimek D."/>
            <person name="Calusinska M."/>
            <person name="Lobo-da-Cunha A."/>
            <person name="Vasconcelos V."/>
            <person name="Lage O.M."/>
        </authorList>
    </citation>
    <scope>NUCLEOTIDE SEQUENCE [LARGE SCALE GENOMIC DNA]</scope>
    <source>
        <strain evidence="3 4">ICT_H3.1</strain>
    </source>
</reference>
<accession>A0ABT0U6R5</accession>
<name>A0ABT0U6R5_9BACT</name>
<dbReference type="Gene3D" id="3.90.1200.10">
    <property type="match status" value="1"/>
</dbReference>
<dbReference type="Proteomes" id="UP001202961">
    <property type="component" value="Unassembled WGS sequence"/>
</dbReference>
<dbReference type="SUPFAM" id="SSF56112">
    <property type="entry name" value="Protein kinase-like (PK-like)"/>
    <property type="match status" value="1"/>
</dbReference>